<organism evidence="2 3">
    <name type="scientific">Paraoerskovia sediminicola</name>
    <dbReference type="NCBI Taxonomy" id="1138587"/>
    <lineage>
        <taxon>Bacteria</taxon>
        <taxon>Bacillati</taxon>
        <taxon>Actinomycetota</taxon>
        <taxon>Actinomycetes</taxon>
        <taxon>Micrococcales</taxon>
        <taxon>Cellulomonadaceae</taxon>
        <taxon>Paraoerskovia</taxon>
    </lineage>
</organism>
<sequence>MMWSEITVVVVLVVAVVGWLLWTAAVRLDRLHRKVVASRLALDAQLVRRASAASELAASGLLDPASSMLVAEAAQVELTDDLGDLALVADPGGPPEGTDEPGADAAELERLTVRDGLAQQFDPARARAESELSAILRGALGGPEEVRELCADPRADALVRSLGAAWYRVQLARRFHNQAVAQTQRVRRKWYVRYFRVAGHAALPVTVDFDDAAPSGIGR</sequence>
<protein>
    <submittedName>
        <fullName evidence="2">Membrane protein</fullName>
    </submittedName>
</protein>
<keyword evidence="3" id="KW-1185">Reference proteome</keyword>
<evidence type="ECO:0000256" key="1">
    <source>
        <dbReference type="SAM" id="Phobius"/>
    </source>
</evidence>
<keyword evidence="1" id="KW-0472">Membrane</keyword>
<accession>A0ABM8G5Y6</accession>
<keyword evidence="1" id="KW-0812">Transmembrane</keyword>
<name>A0ABM8G5Y6_9CELL</name>
<proteinExistence type="predicted"/>
<dbReference type="Proteomes" id="UP001321475">
    <property type="component" value="Chromosome"/>
</dbReference>
<gene>
    <name evidence="2" type="ORF">GCM10025865_27660</name>
</gene>
<keyword evidence="1" id="KW-1133">Transmembrane helix</keyword>
<dbReference type="EMBL" id="AP027729">
    <property type="protein sequence ID" value="BDZ43467.1"/>
    <property type="molecule type" value="Genomic_DNA"/>
</dbReference>
<evidence type="ECO:0000313" key="2">
    <source>
        <dbReference type="EMBL" id="BDZ43467.1"/>
    </source>
</evidence>
<evidence type="ECO:0000313" key="3">
    <source>
        <dbReference type="Proteomes" id="UP001321475"/>
    </source>
</evidence>
<feature type="transmembrane region" description="Helical" evidence="1">
    <location>
        <begin position="6"/>
        <end position="25"/>
    </location>
</feature>
<reference evidence="3" key="1">
    <citation type="journal article" date="2019" name="Int. J. Syst. Evol. Microbiol.">
        <title>The Global Catalogue of Microorganisms (GCM) 10K type strain sequencing project: providing services to taxonomists for standard genome sequencing and annotation.</title>
        <authorList>
            <consortium name="The Broad Institute Genomics Platform"/>
            <consortium name="The Broad Institute Genome Sequencing Center for Infectious Disease"/>
            <person name="Wu L."/>
            <person name="Ma J."/>
        </authorList>
    </citation>
    <scope>NUCLEOTIDE SEQUENCE [LARGE SCALE GENOMIC DNA]</scope>
    <source>
        <strain evidence="3">NBRC 108565</strain>
    </source>
</reference>